<evidence type="ECO:0000256" key="3">
    <source>
        <dbReference type="RuleBase" id="RU367117"/>
    </source>
</evidence>
<feature type="domain" description="YEATS" evidence="5">
    <location>
        <begin position="1"/>
        <end position="105"/>
    </location>
</feature>
<evidence type="ECO:0000313" key="7">
    <source>
        <dbReference type="Proteomes" id="UP000749646"/>
    </source>
</evidence>
<keyword evidence="1 2" id="KW-0539">Nucleus</keyword>
<keyword evidence="3" id="KW-0227">DNA damage</keyword>
<evidence type="ECO:0000256" key="2">
    <source>
        <dbReference type="PROSITE-ProRule" id="PRU00376"/>
    </source>
</evidence>
<dbReference type="Gene3D" id="2.60.40.1970">
    <property type="entry name" value="YEATS domain"/>
    <property type="match status" value="1"/>
</dbReference>
<keyword evidence="3" id="KW-0175">Coiled coil</keyword>
<comment type="function">
    <text evidence="3">Component of the SWR1 complex which mediates the ATP-dependent exchange of histone H2A for an H2A variant leading to transcriptional regulation of selected genes by chromatin remodeling. Component of the NuA4 histone acetyltransferase complex which is involved in transcriptional activation of selected genes principally by acetylation of nucleosomal histones H4 and H2A. The NuA4 complex is also involved in DNA repair. Yaf9 may also be required for viability in conditions in which the structural integrity of the spindle is compromised.</text>
</comment>
<dbReference type="Pfam" id="PF03366">
    <property type="entry name" value="YEATS"/>
    <property type="match status" value="1"/>
</dbReference>
<name>A0A9P6MC35_9FUNG</name>
<keyword evidence="3" id="KW-0156">Chromatin regulator</keyword>
<keyword evidence="3" id="KW-0805">Transcription regulation</keyword>
<dbReference type="GO" id="GO:0006281">
    <property type="term" value="P:DNA repair"/>
    <property type="evidence" value="ECO:0007669"/>
    <property type="project" value="UniProtKB-UniRule"/>
</dbReference>
<accession>A0A9P6MC35</accession>
<evidence type="ECO:0000256" key="4">
    <source>
        <dbReference type="SAM" id="MobiDB-lite"/>
    </source>
</evidence>
<dbReference type="CDD" id="cd16907">
    <property type="entry name" value="YEATS_YEATS2_like"/>
    <property type="match status" value="1"/>
</dbReference>
<proteinExistence type="inferred from homology"/>
<dbReference type="InterPro" id="IPR038704">
    <property type="entry name" value="YEAST_sf"/>
</dbReference>
<evidence type="ECO:0000313" key="6">
    <source>
        <dbReference type="EMBL" id="KAF9991777.1"/>
    </source>
</evidence>
<sequence length="190" mass="21091">MIYVDGTPKPEDITAYVSKVEFYLHESYKPNHIVTVLEPPFHLSRYAWGETQIKMRIFFHDARNKPVEVYHRLALDPSHYGRQVHGRERHVDLELDRNTTFMPTTPFQSKSKGGYNKSGSRNNLILNSAAEAAMADGAEEDERELQNTLSKPSTISTDPHGNSSGGVGFSAQNGLGTAAVDTVRAASVET</sequence>
<dbReference type="GO" id="GO:0006325">
    <property type="term" value="P:chromatin organization"/>
    <property type="evidence" value="ECO:0007669"/>
    <property type="project" value="UniProtKB-KW"/>
</dbReference>
<organism evidence="6 7">
    <name type="scientific">Modicella reniformis</name>
    <dbReference type="NCBI Taxonomy" id="1440133"/>
    <lineage>
        <taxon>Eukaryota</taxon>
        <taxon>Fungi</taxon>
        <taxon>Fungi incertae sedis</taxon>
        <taxon>Mucoromycota</taxon>
        <taxon>Mortierellomycotina</taxon>
        <taxon>Mortierellomycetes</taxon>
        <taxon>Mortierellales</taxon>
        <taxon>Mortierellaceae</taxon>
        <taxon>Modicella</taxon>
    </lineage>
</organism>
<evidence type="ECO:0000256" key="1">
    <source>
        <dbReference type="ARBA" id="ARBA00023242"/>
    </source>
</evidence>
<dbReference type="Proteomes" id="UP000749646">
    <property type="component" value="Unassembled WGS sequence"/>
</dbReference>
<keyword evidence="3" id="KW-0963">Cytoplasm</keyword>
<dbReference type="GO" id="GO:0000812">
    <property type="term" value="C:Swr1 complex"/>
    <property type="evidence" value="ECO:0007669"/>
    <property type="project" value="UniProtKB-UniRule"/>
</dbReference>
<dbReference type="InterPro" id="IPR055129">
    <property type="entry name" value="YEATS_dom"/>
</dbReference>
<reference evidence="6" key="1">
    <citation type="journal article" date="2020" name="Fungal Divers.">
        <title>Resolving the Mortierellaceae phylogeny through synthesis of multi-gene phylogenetics and phylogenomics.</title>
        <authorList>
            <person name="Vandepol N."/>
            <person name="Liber J."/>
            <person name="Desiro A."/>
            <person name="Na H."/>
            <person name="Kennedy M."/>
            <person name="Barry K."/>
            <person name="Grigoriev I.V."/>
            <person name="Miller A.N."/>
            <person name="O'Donnell K."/>
            <person name="Stajich J.E."/>
            <person name="Bonito G."/>
        </authorList>
    </citation>
    <scope>NUCLEOTIDE SEQUENCE</scope>
    <source>
        <strain evidence="6">MES-2147</strain>
    </source>
</reference>
<keyword evidence="3" id="KW-0804">Transcription</keyword>
<comment type="domain">
    <text evidence="3">The coiled-coil domain is required for assembly into the NuA4 complex.</text>
</comment>
<comment type="subcellular location">
    <subcellularLocation>
        <location evidence="3">Nucleus</location>
    </subcellularLocation>
    <subcellularLocation>
        <location evidence="3">Cytoplasm</location>
    </subcellularLocation>
</comment>
<feature type="compositionally biased region" description="Polar residues" evidence="4">
    <location>
        <begin position="146"/>
        <end position="162"/>
    </location>
</feature>
<keyword evidence="7" id="KW-1185">Reference proteome</keyword>
<dbReference type="EMBL" id="JAAAHW010002532">
    <property type="protein sequence ID" value="KAF9991777.1"/>
    <property type="molecule type" value="Genomic_DNA"/>
</dbReference>
<gene>
    <name evidence="6" type="primary">YEATS2</name>
    <name evidence="3" type="synonym">YAF9</name>
    <name evidence="6" type="ORF">BGZ65_000099</name>
</gene>
<dbReference type="GO" id="GO:0005737">
    <property type="term" value="C:cytoplasm"/>
    <property type="evidence" value="ECO:0007669"/>
    <property type="project" value="UniProtKB-SubCell"/>
</dbReference>
<keyword evidence="3" id="KW-0234">DNA repair</keyword>
<protein>
    <recommendedName>
        <fullName evidence="3">Protein AF-9 homolog</fullName>
    </recommendedName>
</protein>
<comment type="subunit">
    <text evidence="3">Component of the SWR1 chromatin-remodeling complex and of the NuA4 histone acetyltransferase complex.</text>
</comment>
<comment type="caution">
    <text evidence="6">The sequence shown here is derived from an EMBL/GenBank/DDBJ whole genome shotgun (WGS) entry which is preliminary data.</text>
</comment>
<feature type="region of interest" description="Disordered" evidence="4">
    <location>
        <begin position="133"/>
        <end position="190"/>
    </location>
</feature>
<dbReference type="GO" id="GO:0006355">
    <property type="term" value="P:regulation of DNA-templated transcription"/>
    <property type="evidence" value="ECO:0007669"/>
    <property type="project" value="InterPro"/>
</dbReference>
<feature type="non-terminal residue" evidence="6">
    <location>
        <position position="1"/>
    </location>
</feature>
<keyword evidence="3" id="KW-0010">Activator</keyword>
<dbReference type="OrthoDB" id="1741717at2759"/>
<comment type="similarity">
    <text evidence="3">Belongs to the YAF9 family.</text>
</comment>
<dbReference type="AlphaFoldDB" id="A0A9P6MC35"/>
<dbReference type="PROSITE" id="PS51037">
    <property type="entry name" value="YEATS"/>
    <property type="match status" value="1"/>
</dbReference>
<dbReference type="PANTHER" id="PTHR23195">
    <property type="entry name" value="YEATS DOMAIN"/>
    <property type="match status" value="1"/>
</dbReference>
<evidence type="ECO:0000259" key="5">
    <source>
        <dbReference type="PROSITE" id="PS51037"/>
    </source>
</evidence>
<dbReference type="InterPro" id="IPR005033">
    <property type="entry name" value="YEATS"/>
</dbReference>